<organism evidence="1 2">
    <name type="scientific">Saccharomonospora viridis</name>
    <dbReference type="NCBI Taxonomy" id="1852"/>
    <lineage>
        <taxon>Bacteria</taxon>
        <taxon>Bacillati</taxon>
        <taxon>Actinomycetota</taxon>
        <taxon>Actinomycetes</taxon>
        <taxon>Pseudonocardiales</taxon>
        <taxon>Pseudonocardiaceae</taxon>
        <taxon>Saccharomonospora</taxon>
    </lineage>
</organism>
<dbReference type="GO" id="GO:0004833">
    <property type="term" value="F:L-tryptophan 2,3-dioxygenase activity"/>
    <property type="evidence" value="ECO:0007669"/>
    <property type="project" value="InterPro"/>
</dbReference>
<dbReference type="PANTHER" id="PTHR10138:SF0">
    <property type="entry name" value="TRYPTOPHAN 2,3-DIOXYGENASE"/>
    <property type="match status" value="1"/>
</dbReference>
<dbReference type="AlphaFoldDB" id="A0A837DB73"/>
<gene>
    <name evidence="1" type="ORF">MINT15_32580</name>
</gene>
<evidence type="ECO:0000313" key="2">
    <source>
        <dbReference type="Proteomes" id="UP000030848"/>
    </source>
</evidence>
<dbReference type="SUPFAM" id="SSF140959">
    <property type="entry name" value="Indolic compounds 2,3-dioxygenase-like"/>
    <property type="match status" value="1"/>
</dbReference>
<dbReference type="OrthoDB" id="9776847at2"/>
<dbReference type="InterPro" id="IPR037217">
    <property type="entry name" value="Trp/Indoleamine_2_3_dOase-like"/>
</dbReference>
<dbReference type="GO" id="GO:0020037">
    <property type="term" value="F:heme binding"/>
    <property type="evidence" value="ECO:0007669"/>
    <property type="project" value="InterPro"/>
</dbReference>
<dbReference type="GO" id="GO:0019442">
    <property type="term" value="P:L-tryptophan catabolic process to acetyl-CoA"/>
    <property type="evidence" value="ECO:0007669"/>
    <property type="project" value="TreeGrafter"/>
</dbReference>
<keyword evidence="1" id="KW-0223">Dioxygenase</keyword>
<protein>
    <submittedName>
        <fullName evidence="1">Tryptophan 2,3-dioxygenase (Vermilion)</fullName>
    </submittedName>
</protein>
<accession>A0A837DB73</accession>
<proteinExistence type="predicted"/>
<dbReference type="Gene3D" id="1.20.58.480">
    <property type="match status" value="1"/>
</dbReference>
<dbReference type="GO" id="GO:0019441">
    <property type="term" value="P:L-tryptophan catabolic process to kynurenine"/>
    <property type="evidence" value="ECO:0007669"/>
    <property type="project" value="InterPro"/>
</dbReference>
<keyword evidence="1" id="KW-0560">Oxidoreductase</keyword>
<dbReference type="Proteomes" id="UP000030848">
    <property type="component" value="Unassembled WGS sequence"/>
</dbReference>
<name>A0A837DB73_9PSEU</name>
<dbReference type="OMA" id="VMVERMI"/>
<sequence length="237" mass="27503">MTEWGATQPDPVYGESLRLDELLSLLCVNDEVDRMFFVSTHQACEIWFAVVLRHLEDVIDALTLNDGVKAAELLERLPRIMLVIFEHFEVLRTLKFESFDRIRTSVGSASGFQSVQYREIEYLCGARDTRFLNTVGFRDRDRRKLKERLEGKSLSQVFLEYQHRGSERVVNRIRDALHDFDDSMRELRTRHARIAEHFLSSRPGTAGTTGADYLRRSTSRTLFPEIFERESPGTVGR</sequence>
<reference evidence="1 2" key="1">
    <citation type="submission" date="2014-10" db="EMBL/GenBank/DDBJ databases">
        <title>Genome sequence of Micropolyspora internatus JCM3315.</title>
        <authorList>
            <person name="Shin S.-K."/>
            <person name="Yi H."/>
        </authorList>
    </citation>
    <scope>NUCLEOTIDE SEQUENCE [LARGE SCALE GENOMIC DNA]</scope>
    <source>
        <strain evidence="1 2">JCM 3315</strain>
    </source>
</reference>
<dbReference type="PANTHER" id="PTHR10138">
    <property type="entry name" value="TRYPTOPHAN 2,3-DIOXYGENASE"/>
    <property type="match status" value="1"/>
</dbReference>
<dbReference type="RefSeq" id="WP_015786181.1">
    <property type="nucleotide sequence ID" value="NZ_CALJZO010000119.1"/>
</dbReference>
<dbReference type="GO" id="GO:0046872">
    <property type="term" value="F:metal ion binding"/>
    <property type="evidence" value="ECO:0007669"/>
    <property type="project" value="InterPro"/>
</dbReference>
<evidence type="ECO:0000313" key="1">
    <source>
        <dbReference type="EMBL" id="KHF43056.1"/>
    </source>
</evidence>
<dbReference type="Pfam" id="PF03301">
    <property type="entry name" value="Trp_dioxygenase"/>
    <property type="match status" value="1"/>
</dbReference>
<dbReference type="InterPro" id="IPR004981">
    <property type="entry name" value="Trp_2_3_dOase"/>
</dbReference>
<dbReference type="EMBL" id="JRZE01000006">
    <property type="protein sequence ID" value="KHF43056.1"/>
    <property type="molecule type" value="Genomic_DNA"/>
</dbReference>
<comment type="caution">
    <text evidence="1">The sequence shown here is derived from an EMBL/GenBank/DDBJ whole genome shotgun (WGS) entry which is preliminary data.</text>
</comment>